<feature type="transmembrane region" description="Helical" evidence="1">
    <location>
        <begin position="70"/>
        <end position="88"/>
    </location>
</feature>
<dbReference type="EMBL" id="RCZG01000004">
    <property type="protein sequence ID" value="TPG34277.1"/>
    <property type="molecule type" value="Genomic_DNA"/>
</dbReference>
<feature type="domain" description="GGDEF" evidence="2">
    <location>
        <begin position="234"/>
        <end position="366"/>
    </location>
</feature>
<evidence type="ECO:0000259" key="2">
    <source>
        <dbReference type="PROSITE" id="PS50887"/>
    </source>
</evidence>
<keyword evidence="1" id="KW-0472">Membrane</keyword>
<protein>
    <submittedName>
        <fullName evidence="3">Diguanylate cyclase</fullName>
    </submittedName>
</protein>
<reference evidence="3 4" key="1">
    <citation type="journal article" date="2019" name="Environ. Microbiol.">
        <title>Species interactions and distinct microbial communities in high Arctic permafrost affected cryosols are associated with the CH4 and CO2 gas fluxes.</title>
        <authorList>
            <person name="Altshuler I."/>
            <person name="Hamel J."/>
            <person name="Turney S."/>
            <person name="Magnuson E."/>
            <person name="Levesque R."/>
            <person name="Greer C."/>
            <person name="Whyte L.G."/>
        </authorList>
    </citation>
    <scope>NUCLEOTIDE SEQUENCE [LARGE SCALE GENOMIC DNA]</scope>
    <source>
        <strain evidence="3 4">S5.20</strain>
    </source>
</reference>
<dbReference type="Proteomes" id="UP000320095">
    <property type="component" value="Unassembled WGS sequence"/>
</dbReference>
<dbReference type="PANTHER" id="PTHR33121:SF70">
    <property type="entry name" value="SIGNALING PROTEIN YKOW"/>
    <property type="match status" value="1"/>
</dbReference>
<dbReference type="AlphaFoldDB" id="A0A502EA71"/>
<dbReference type="Gene3D" id="3.30.70.270">
    <property type="match status" value="1"/>
</dbReference>
<dbReference type="Pfam" id="PF00990">
    <property type="entry name" value="GGDEF"/>
    <property type="match status" value="1"/>
</dbReference>
<keyword evidence="1" id="KW-0812">Transmembrane</keyword>
<keyword evidence="4" id="KW-1185">Reference proteome</keyword>
<evidence type="ECO:0000256" key="1">
    <source>
        <dbReference type="SAM" id="Phobius"/>
    </source>
</evidence>
<dbReference type="InterPro" id="IPR050706">
    <property type="entry name" value="Cyclic-di-GMP_PDE-like"/>
</dbReference>
<sequence length="381" mass="40192">MLALKNAHDGSVRAQTALSEDHYHWLTSLVAAHHLERPTCRLIAATAFLLGVIPLLLVSDQPDSHATARVAVTAAITLCTSVIAVIWATRCWPTRRQSRASAVTATVCVAAAVAVIPDPLVAALGVMAFAGPAGFTALFHTRLLLACTWAVAAATLAVATWRLAAADPLLAAAVVPLVVLVNVFAGFAWSLVVTLTDAKVSSALTDPVTGLLNRTAFDERMTTLLGARDRSHDRHLVVAVIGVDTHGLLMSLGQDARAERAIITAARQLRAAVRRDTVLAYRGDGNFLIAELFTTANPSVMLERLRGTLTDRPAQLSASIGAVSTPLAPLTAHPVNDVLDELLHLADQARHDAHRAGGNAARCTVNPALTILDDLDHSGDI</sequence>
<feature type="transmembrane region" description="Helical" evidence="1">
    <location>
        <begin position="170"/>
        <end position="192"/>
    </location>
</feature>
<feature type="transmembrane region" description="Helical" evidence="1">
    <location>
        <begin position="42"/>
        <end position="58"/>
    </location>
</feature>
<proteinExistence type="predicted"/>
<dbReference type="SMART" id="SM00267">
    <property type="entry name" value="GGDEF"/>
    <property type="match status" value="1"/>
</dbReference>
<dbReference type="SUPFAM" id="SSF55073">
    <property type="entry name" value="Nucleotide cyclase"/>
    <property type="match status" value="1"/>
</dbReference>
<name>A0A502EA71_9MYCO</name>
<accession>A0A502EA71</accession>
<organism evidence="3 4">
    <name type="scientific">Mycolicibacterium hodleri</name>
    <dbReference type="NCBI Taxonomy" id="49897"/>
    <lineage>
        <taxon>Bacteria</taxon>
        <taxon>Bacillati</taxon>
        <taxon>Actinomycetota</taxon>
        <taxon>Actinomycetes</taxon>
        <taxon>Mycobacteriales</taxon>
        <taxon>Mycobacteriaceae</taxon>
        <taxon>Mycolicibacterium</taxon>
    </lineage>
</organism>
<comment type="caution">
    <text evidence="3">The sequence shown here is derived from an EMBL/GenBank/DDBJ whole genome shotgun (WGS) entry which is preliminary data.</text>
</comment>
<dbReference type="InterPro" id="IPR029787">
    <property type="entry name" value="Nucleotide_cyclase"/>
</dbReference>
<dbReference type="GO" id="GO:0071111">
    <property type="term" value="F:cyclic-guanylate-specific phosphodiesterase activity"/>
    <property type="evidence" value="ECO:0007669"/>
    <property type="project" value="InterPro"/>
</dbReference>
<feature type="transmembrane region" description="Helical" evidence="1">
    <location>
        <begin position="146"/>
        <end position="164"/>
    </location>
</feature>
<dbReference type="InterPro" id="IPR043128">
    <property type="entry name" value="Rev_trsase/Diguanyl_cyclase"/>
</dbReference>
<dbReference type="PANTHER" id="PTHR33121">
    <property type="entry name" value="CYCLIC DI-GMP PHOSPHODIESTERASE PDEF"/>
    <property type="match status" value="1"/>
</dbReference>
<evidence type="ECO:0000313" key="4">
    <source>
        <dbReference type="Proteomes" id="UP000320095"/>
    </source>
</evidence>
<dbReference type="InterPro" id="IPR000160">
    <property type="entry name" value="GGDEF_dom"/>
</dbReference>
<keyword evidence="1" id="KW-1133">Transmembrane helix</keyword>
<evidence type="ECO:0000313" key="3">
    <source>
        <dbReference type="EMBL" id="TPG34277.1"/>
    </source>
</evidence>
<gene>
    <name evidence="3" type="ORF">EAH80_11880</name>
</gene>
<dbReference type="PROSITE" id="PS50887">
    <property type="entry name" value="GGDEF"/>
    <property type="match status" value="1"/>
</dbReference>